<dbReference type="InterPro" id="IPR041577">
    <property type="entry name" value="RT_RNaseH_2"/>
</dbReference>
<name>A0A6P9EV13_JUGRE</name>
<dbReference type="Gene3D" id="3.30.70.270">
    <property type="match status" value="1"/>
</dbReference>
<dbReference type="OrthoDB" id="1426776at2759"/>
<accession>A0A6P9EV13</accession>
<dbReference type="RefSeq" id="XP_035551071.1">
    <property type="nucleotide sequence ID" value="XM_035695178.1"/>
</dbReference>
<dbReference type="InterPro" id="IPR051320">
    <property type="entry name" value="Viral_Replic_Matur_Polypro"/>
</dbReference>
<dbReference type="InterPro" id="IPR043502">
    <property type="entry name" value="DNA/RNA_pol_sf"/>
</dbReference>
<dbReference type="InterPro" id="IPR043128">
    <property type="entry name" value="Rev_trsase/Diguanyl_cyclase"/>
</dbReference>
<dbReference type="SUPFAM" id="SSF56672">
    <property type="entry name" value="DNA/RNA polymerases"/>
    <property type="match status" value="1"/>
</dbReference>
<keyword evidence="2" id="KW-1185">Reference proteome</keyword>
<dbReference type="Pfam" id="PF17919">
    <property type="entry name" value="RT_RNaseH_2"/>
    <property type="match status" value="1"/>
</dbReference>
<dbReference type="KEGG" id="jre:118349662"/>
<dbReference type="Proteomes" id="UP000235220">
    <property type="component" value="Chromosome 10"/>
</dbReference>
<evidence type="ECO:0000259" key="1">
    <source>
        <dbReference type="Pfam" id="PF17919"/>
    </source>
</evidence>
<evidence type="ECO:0000313" key="2">
    <source>
        <dbReference type="Proteomes" id="UP000235220"/>
    </source>
</evidence>
<organism evidence="2 3">
    <name type="scientific">Juglans regia</name>
    <name type="common">English walnut</name>
    <dbReference type="NCBI Taxonomy" id="51240"/>
    <lineage>
        <taxon>Eukaryota</taxon>
        <taxon>Viridiplantae</taxon>
        <taxon>Streptophyta</taxon>
        <taxon>Embryophyta</taxon>
        <taxon>Tracheophyta</taxon>
        <taxon>Spermatophyta</taxon>
        <taxon>Magnoliopsida</taxon>
        <taxon>eudicotyledons</taxon>
        <taxon>Gunneridae</taxon>
        <taxon>Pentapetalae</taxon>
        <taxon>rosids</taxon>
        <taxon>fabids</taxon>
        <taxon>Fagales</taxon>
        <taxon>Juglandaceae</taxon>
        <taxon>Juglans</taxon>
    </lineage>
</organism>
<sequence>MCTKSQKVLYASYMLQREDAARWKSKRKILEMDLRSFTVVTWKRFKEIDDRFFPNTVRSDEEELCMRGKQLKVASEICVGDRVKTTGMYWCAYGGLSPSIQKERPNPLCCYFRTNVKLSHRAITTVYGCGVTKWRDGYYQRFVEAFSRLSGPLTALTKRNSKFVYIDKCEGSFQELKKRLISTPVLVLPESRKSFVVFCDAFKFGLGCVPMQEGQVVGYVSRQLKDHEKKYPTDDVELVVVVFALKI</sequence>
<feature type="domain" description="Reverse transcriptase/retrotransposon-derived protein RNase H-like" evidence="1">
    <location>
        <begin position="167"/>
        <end position="246"/>
    </location>
</feature>
<dbReference type="GeneID" id="118349662"/>
<gene>
    <name evidence="3" type="primary">LOC118349662</name>
</gene>
<dbReference type="AlphaFoldDB" id="A0A6P9EV13"/>
<proteinExistence type="predicted"/>
<dbReference type="PANTHER" id="PTHR33064:SF37">
    <property type="entry name" value="RIBONUCLEASE H"/>
    <property type="match status" value="1"/>
</dbReference>
<evidence type="ECO:0000313" key="3">
    <source>
        <dbReference type="RefSeq" id="XP_035551071.1"/>
    </source>
</evidence>
<reference evidence="3" key="1">
    <citation type="submission" date="2025-08" db="UniProtKB">
        <authorList>
            <consortium name="RefSeq"/>
        </authorList>
    </citation>
    <scope>IDENTIFICATION</scope>
    <source>
        <tissue evidence="3">Leaves</tissue>
    </source>
</reference>
<protein>
    <submittedName>
        <fullName evidence="3">Uncharacterized protein LOC118349662</fullName>
    </submittedName>
</protein>
<dbReference type="PANTHER" id="PTHR33064">
    <property type="entry name" value="POL PROTEIN"/>
    <property type="match status" value="1"/>
</dbReference>
<dbReference type="InParanoid" id="A0A6P9EV13"/>